<evidence type="ECO:0000313" key="3">
    <source>
        <dbReference type="Proteomes" id="UP000566071"/>
    </source>
</evidence>
<proteinExistence type="predicted"/>
<comment type="caution">
    <text evidence="2">The sequence shown here is derived from an EMBL/GenBank/DDBJ whole genome shotgun (WGS) entry which is preliminary data.</text>
</comment>
<keyword evidence="1" id="KW-0732">Signal</keyword>
<dbReference type="Proteomes" id="UP000566071">
    <property type="component" value="Unassembled WGS sequence"/>
</dbReference>
<evidence type="ECO:0000313" key="2">
    <source>
        <dbReference type="EMBL" id="NNU34390.1"/>
    </source>
</evidence>
<name>A0ABX1W2M8_9SPHI</name>
<protein>
    <submittedName>
        <fullName evidence="2">Uncharacterized protein</fullName>
    </submittedName>
</protein>
<dbReference type="EMBL" id="JABFCR010000044">
    <property type="protein sequence ID" value="NNU34390.1"/>
    <property type="molecule type" value="Genomic_DNA"/>
</dbReference>
<reference evidence="2 3" key="1">
    <citation type="submission" date="2020-05" db="EMBL/GenBank/DDBJ databases">
        <authorList>
            <person name="Khan S.A."/>
            <person name="Jeon C.O."/>
            <person name="Chun B.H."/>
        </authorList>
    </citation>
    <scope>NUCLEOTIDE SEQUENCE [LARGE SCALE GENOMIC DNA]</scope>
    <source>
        <strain evidence="2 3">S1162</strain>
    </source>
</reference>
<organism evidence="2 3">
    <name type="scientific">Mucilaginibacter humi</name>
    <dbReference type="NCBI Taxonomy" id="2732510"/>
    <lineage>
        <taxon>Bacteria</taxon>
        <taxon>Pseudomonadati</taxon>
        <taxon>Bacteroidota</taxon>
        <taxon>Sphingobacteriia</taxon>
        <taxon>Sphingobacteriales</taxon>
        <taxon>Sphingobacteriaceae</taxon>
        <taxon>Mucilaginibacter</taxon>
    </lineage>
</organism>
<gene>
    <name evidence="2" type="ORF">HK413_10025</name>
</gene>
<evidence type="ECO:0000256" key="1">
    <source>
        <dbReference type="SAM" id="SignalP"/>
    </source>
</evidence>
<feature type="chain" id="PRO_5047111654" evidence="1">
    <location>
        <begin position="28"/>
        <end position="74"/>
    </location>
</feature>
<sequence length="74" mass="7982">MKMISKIAKVAIGLVFIGSAVFGQSLADAKKAIDAEQYQKAKGMLKNLTVTQPTVDENFFTGMGISYSGLCRFC</sequence>
<accession>A0ABX1W2M8</accession>
<feature type="signal peptide" evidence="1">
    <location>
        <begin position="1"/>
        <end position="27"/>
    </location>
</feature>
<keyword evidence="3" id="KW-1185">Reference proteome</keyword>
<dbReference type="RefSeq" id="WP_175270069.1">
    <property type="nucleotide sequence ID" value="NZ_JABFCR010000044.1"/>
</dbReference>